<dbReference type="Pfam" id="PF00571">
    <property type="entry name" value="CBS"/>
    <property type="match status" value="2"/>
</dbReference>
<dbReference type="PANTHER" id="PTHR43080:SF2">
    <property type="entry name" value="CBS DOMAIN-CONTAINING PROTEIN"/>
    <property type="match status" value="1"/>
</dbReference>
<dbReference type="PANTHER" id="PTHR43080">
    <property type="entry name" value="CBS DOMAIN-CONTAINING PROTEIN CBSX3, MITOCHONDRIAL"/>
    <property type="match status" value="1"/>
</dbReference>
<feature type="domain" description="CBS" evidence="3">
    <location>
        <begin position="77"/>
        <end position="130"/>
    </location>
</feature>
<sequence>MADDRIDTVMLTEFPVLRLDTPTREAVGIFTESGWSAIPVVDAAGSLIGIMSQKDCFRSALNASYYQQWSGTVAEHYTADVKSLDAEMDVVSAAEAFMALPYRAFPVLRHGQLVGMINRQDLLRVFLRFG</sequence>
<dbReference type="SUPFAM" id="SSF54631">
    <property type="entry name" value="CBS-domain pair"/>
    <property type="match status" value="1"/>
</dbReference>
<dbReference type="InterPro" id="IPR051257">
    <property type="entry name" value="Diverse_CBS-Domain"/>
</dbReference>
<gene>
    <name evidence="4" type="ORF">SAMN04488094_12516</name>
</gene>
<dbReference type="Proteomes" id="UP000198728">
    <property type="component" value="Unassembled WGS sequence"/>
</dbReference>
<protein>
    <submittedName>
        <fullName evidence="4">CBS domain-containing protein</fullName>
    </submittedName>
</protein>
<dbReference type="OrthoDB" id="9783590at2"/>
<reference evidence="4 5" key="1">
    <citation type="submission" date="2016-10" db="EMBL/GenBank/DDBJ databases">
        <authorList>
            <person name="de Groot N.N."/>
        </authorList>
    </citation>
    <scope>NUCLEOTIDE SEQUENCE [LARGE SCALE GENOMIC DNA]</scope>
    <source>
        <strain evidence="4 5">DSM 19548</strain>
    </source>
</reference>
<evidence type="ECO:0000313" key="5">
    <source>
        <dbReference type="Proteomes" id="UP000198728"/>
    </source>
</evidence>
<evidence type="ECO:0000313" key="4">
    <source>
        <dbReference type="EMBL" id="SFD27075.1"/>
    </source>
</evidence>
<dbReference type="Gene3D" id="3.10.580.10">
    <property type="entry name" value="CBS-domain"/>
    <property type="match status" value="1"/>
</dbReference>
<dbReference type="AlphaFoldDB" id="A0A1I1QYG3"/>
<dbReference type="InterPro" id="IPR046342">
    <property type="entry name" value="CBS_dom_sf"/>
</dbReference>
<keyword evidence="5" id="KW-1185">Reference proteome</keyword>
<keyword evidence="1 2" id="KW-0129">CBS domain</keyword>
<dbReference type="RefSeq" id="WP_093362937.1">
    <property type="nucleotide sequence ID" value="NZ_FOLG01000025.1"/>
</dbReference>
<organism evidence="4 5">
    <name type="scientific">Tropicimonas isoalkanivorans</name>
    <dbReference type="NCBI Taxonomy" id="441112"/>
    <lineage>
        <taxon>Bacteria</taxon>
        <taxon>Pseudomonadati</taxon>
        <taxon>Pseudomonadota</taxon>
        <taxon>Alphaproteobacteria</taxon>
        <taxon>Rhodobacterales</taxon>
        <taxon>Roseobacteraceae</taxon>
        <taxon>Tropicimonas</taxon>
    </lineage>
</organism>
<name>A0A1I1QYG3_9RHOB</name>
<dbReference type="PROSITE" id="PS51371">
    <property type="entry name" value="CBS"/>
    <property type="match status" value="2"/>
</dbReference>
<evidence type="ECO:0000259" key="3">
    <source>
        <dbReference type="PROSITE" id="PS51371"/>
    </source>
</evidence>
<dbReference type="EMBL" id="FOLG01000025">
    <property type="protein sequence ID" value="SFD27075.1"/>
    <property type="molecule type" value="Genomic_DNA"/>
</dbReference>
<proteinExistence type="predicted"/>
<evidence type="ECO:0000256" key="1">
    <source>
        <dbReference type="ARBA" id="ARBA00023122"/>
    </source>
</evidence>
<dbReference type="SMART" id="SM00116">
    <property type="entry name" value="CBS"/>
    <property type="match status" value="2"/>
</dbReference>
<feature type="domain" description="CBS" evidence="3">
    <location>
        <begin position="10"/>
        <end position="66"/>
    </location>
</feature>
<evidence type="ECO:0000256" key="2">
    <source>
        <dbReference type="PROSITE-ProRule" id="PRU00703"/>
    </source>
</evidence>
<dbReference type="InterPro" id="IPR000644">
    <property type="entry name" value="CBS_dom"/>
</dbReference>
<accession>A0A1I1QYG3</accession>
<dbReference type="STRING" id="441112.SAMN04488094_12516"/>